<proteinExistence type="predicted"/>
<organism evidence="3 4">
    <name type="scientific">Thalassotalea nanhaiensis</name>
    <dbReference type="NCBI Taxonomy" id="3065648"/>
    <lineage>
        <taxon>Bacteria</taxon>
        <taxon>Pseudomonadati</taxon>
        <taxon>Pseudomonadota</taxon>
        <taxon>Gammaproteobacteria</taxon>
        <taxon>Alteromonadales</taxon>
        <taxon>Colwelliaceae</taxon>
        <taxon>Thalassotalea</taxon>
    </lineage>
</organism>
<name>A0ABY9TJY3_9GAMM</name>
<sequence>MMNRFSLFFLCFAFLAGCSSSYEANTDYKKEYDFSKVGSYFVIADKGLKNPMLSDIDRGRISYAIDSKLQKEGFKAAGHNSADILISYFVITKDKVKVTSYVHNPRYVYAPTYDPGISAKDYTEGTFVLDFIDNKTKQTVWRSTLTKPLKTFDSIEQRDQAIAELINKMLAELPK</sequence>
<dbReference type="Gene3D" id="3.30.160.670">
    <property type="match status" value="1"/>
</dbReference>
<dbReference type="InterPro" id="IPR025411">
    <property type="entry name" value="DUF4136"/>
</dbReference>
<feature type="signal peptide" evidence="1">
    <location>
        <begin position="1"/>
        <end position="24"/>
    </location>
</feature>
<evidence type="ECO:0000313" key="4">
    <source>
        <dbReference type="Proteomes" id="UP001248581"/>
    </source>
</evidence>
<evidence type="ECO:0000256" key="1">
    <source>
        <dbReference type="SAM" id="SignalP"/>
    </source>
</evidence>
<dbReference type="Proteomes" id="UP001248581">
    <property type="component" value="Chromosome"/>
</dbReference>
<reference evidence="4" key="1">
    <citation type="submission" date="2023-09" db="EMBL/GenBank/DDBJ databases">
        <authorList>
            <person name="Li S."/>
            <person name="Li X."/>
            <person name="Zhang C."/>
            <person name="Zhao Z."/>
        </authorList>
    </citation>
    <scope>NUCLEOTIDE SEQUENCE [LARGE SCALE GENOMIC DNA]</scope>
    <source>
        <strain evidence="4">SQ345</strain>
    </source>
</reference>
<feature type="chain" id="PRO_5047195578" evidence="1">
    <location>
        <begin position="25"/>
        <end position="175"/>
    </location>
</feature>
<gene>
    <name evidence="3" type="ORF">RI845_02840</name>
</gene>
<evidence type="ECO:0000313" key="3">
    <source>
        <dbReference type="EMBL" id="WNC69100.1"/>
    </source>
</evidence>
<keyword evidence="1" id="KW-0732">Signal</keyword>
<dbReference type="RefSeq" id="WP_348388244.1">
    <property type="nucleotide sequence ID" value="NZ_CP134146.1"/>
</dbReference>
<accession>A0ABY9TJY3</accession>
<evidence type="ECO:0000259" key="2">
    <source>
        <dbReference type="Pfam" id="PF13590"/>
    </source>
</evidence>
<dbReference type="Pfam" id="PF13590">
    <property type="entry name" value="DUF4136"/>
    <property type="match status" value="1"/>
</dbReference>
<protein>
    <submittedName>
        <fullName evidence="3">DUF4136 domain-containing protein</fullName>
    </submittedName>
</protein>
<feature type="domain" description="DUF4136" evidence="2">
    <location>
        <begin position="25"/>
        <end position="174"/>
    </location>
</feature>
<dbReference type="PROSITE" id="PS51257">
    <property type="entry name" value="PROKAR_LIPOPROTEIN"/>
    <property type="match status" value="1"/>
</dbReference>
<dbReference type="EMBL" id="CP134146">
    <property type="protein sequence ID" value="WNC69100.1"/>
    <property type="molecule type" value="Genomic_DNA"/>
</dbReference>
<keyword evidence="4" id="KW-1185">Reference proteome</keyword>